<feature type="domain" description="Methyltransferase type 11" evidence="1">
    <location>
        <begin position="70"/>
        <end position="166"/>
    </location>
</feature>
<proteinExistence type="predicted"/>
<dbReference type="GO" id="GO:0008757">
    <property type="term" value="F:S-adenosylmethionine-dependent methyltransferase activity"/>
    <property type="evidence" value="ECO:0007669"/>
    <property type="project" value="InterPro"/>
</dbReference>
<dbReference type="CDD" id="cd02440">
    <property type="entry name" value="AdoMet_MTases"/>
    <property type="match status" value="1"/>
</dbReference>
<dbReference type="InterPro" id="IPR050508">
    <property type="entry name" value="Methyltransf_Superfamily"/>
</dbReference>
<sequence>MANCSVNDFSGDMQAAKAIHSADVRTVRYYSENARDVALRYEGAEFDESRFAVLKRFIFAPGAGLSPVLLDVGCGSGRDLSCWQKAGCDCYGVDACPDMVLQAQALHPELGDRITCDALPLLPRTPSGAFDAVLCSAVLMHLDKAAIAESARTFKRLLRPSGRLVISIPLRGPEVDSEQRSRKDGRLFTDITAAELEACLVPCGFACHGRYDSGDSLGRDERSWTTLLYSLT</sequence>
<evidence type="ECO:0000313" key="2">
    <source>
        <dbReference type="EMBL" id="MDQ0288036.1"/>
    </source>
</evidence>
<reference evidence="2" key="1">
    <citation type="submission" date="2023-07" db="EMBL/GenBank/DDBJ databases">
        <title>Genomic Encyclopedia of Type Strains, Phase IV (KMG-IV): sequencing the most valuable type-strain genomes for metagenomic binning, comparative biology and taxonomic classification.</title>
        <authorList>
            <person name="Goeker M."/>
        </authorList>
    </citation>
    <scope>NUCLEOTIDE SEQUENCE</scope>
    <source>
        <strain evidence="2">DSM 24202</strain>
    </source>
</reference>
<name>A0AAE3VD83_9BACT</name>
<dbReference type="EMBL" id="JAUSVL010000001">
    <property type="protein sequence ID" value="MDQ0288036.1"/>
    <property type="molecule type" value="Genomic_DNA"/>
</dbReference>
<accession>A0AAE3VD83</accession>
<keyword evidence="3" id="KW-1185">Reference proteome</keyword>
<dbReference type="RefSeq" id="WP_307259198.1">
    <property type="nucleotide sequence ID" value="NZ_JAUSVL010000001.1"/>
</dbReference>
<dbReference type="SUPFAM" id="SSF53335">
    <property type="entry name" value="S-adenosyl-L-methionine-dependent methyltransferases"/>
    <property type="match status" value="1"/>
</dbReference>
<protein>
    <submittedName>
        <fullName evidence="2">SAM-dependent methyltransferase</fullName>
    </submittedName>
</protein>
<dbReference type="InterPro" id="IPR029063">
    <property type="entry name" value="SAM-dependent_MTases_sf"/>
</dbReference>
<evidence type="ECO:0000313" key="3">
    <source>
        <dbReference type="Proteomes" id="UP001238163"/>
    </source>
</evidence>
<dbReference type="PANTHER" id="PTHR42912">
    <property type="entry name" value="METHYLTRANSFERASE"/>
    <property type="match status" value="1"/>
</dbReference>
<keyword evidence="2" id="KW-0808">Transferase</keyword>
<dbReference type="Proteomes" id="UP001238163">
    <property type="component" value="Unassembled WGS sequence"/>
</dbReference>
<keyword evidence="2" id="KW-0489">Methyltransferase</keyword>
<dbReference type="GO" id="GO:0032259">
    <property type="term" value="P:methylation"/>
    <property type="evidence" value="ECO:0007669"/>
    <property type="project" value="UniProtKB-KW"/>
</dbReference>
<gene>
    <name evidence="2" type="ORF">J3R75_000143</name>
</gene>
<comment type="caution">
    <text evidence="2">The sequence shown here is derived from an EMBL/GenBank/DDBJ whole genome shotgun (WGS) entry which is preliminary data.</text>
</comment>
<dbReference type="Gene3D" id="3.40.50.150">
    <property type="entry name" value="Vaccinia Virus protein VP39"/>
    <property type="match status" value="1"/>
</dbReference>
<dbReference type="InterPro" id="IPR013216">
    <property type="entry name" value="Methyltransf_11"/>
</dbReference>
<evidence type="ECO:0000259" key="1">
    <source>
        <dbReference type="Pfam" id="PF08241"/>
    </source>
</evidence>
<dbReference type="AlphaFoldDB" id="A0AAE3VD83"/>
<organism evidence="2 3">
    <name type="scientific">Oligosphaera ethanolica</name>
    <dbReference type="NCBI Taxonomy" id="760260"/>
    <lineage>
        <taxon>Bacteria</taxon>
        <taxon>Pseudomonadati</taxon>
        <taxon>Lentisphaerota</taxon>
        <taxon>Oligosphaeria</taxon>
        <taxon>Oligosphaerales</taxon>
        <taxon>Oligosphaeraceae</taxon>
        <taxon>Oligosphaera</taxon>
    </lineage>
</organism>
<dbReference type="Pfam" id="PF08241">
    <property type="entry name" value="Methyltransf_11"/>
    <property type="match status" value="1"/>
</dbReference>